<dbReference type="InterPro" id="IPR036264">
    <property type="entry name" value="Bact_exopeptidase_dim_dom"/>
</dbReference>
<dbReference type="InterPro" id="IPR017144">
    <property type="entry name" value="Xaa-Arg_dipeptidase"/>
</dbReference>
<dbReference type="Pfam" id="PF01546">
    <property type="entry name" value="Peptidase_M20"/>
    <property type="match status" value="1"/>
</dbReference>
<comment type="similarity">
    <text evidence="1">Belongs to the peptidase M20A family.</text>
</comment>
<organism evidence="3 4">
    <name type="scientific">Paeniglutamicibacter antarcticus</name>
    <dbReference type="NCBI Taxonomy" id="494023"/>
    <lineage>
        <taxon>Bacteria</taxon>
        <taxon>Bacillati</taxon>
        <taxon>Actinomycetota</taxon>
        <taxon>Actinomycetes</taxon>
        <taxon>Micrococcales</taxon>
        <taxon>Micrococcaceae</taxon>
        <taxon>Paeniglutamicibacter</taxon>
    </lineage>
</organism>
<evidence type="ECO:0000256" key="1">
    <source>
        <dbReference type="PIRNR" id="PIRNR037226"/>
    </source>
</evidence>
<dbReference type="Gene3D" id="3.40.630.10">
    <property type="entry name" value="Zn peptidases"/>
    <property type="match status" value="1"/>
</dbReference>
<dbReference type="EMBL" id="BAABLK010000030">
    <property type="protein sequence ID" value="GAA5227600.1"/>
    <property type="molecule type" value="Genomic_DNA"/>
</dbReference>
<dbReference type="SUPFAM" id="SSF53187">
    <property type="entry name" value="Zn-dependent exopeptidases"/>
    <property type="match status" value="1"/>
</dbReference>
<dbReference type="NCBIfam" id="TIGR01891">
    <property type="entry name" value="amidohydrolases"/>
    <property type="match status" value="1"/>
</dbReference>
<sequence>MTFGKEQQLPHQMWKAIQEEVSEWEEPIRDLVVDLHANPEIAFSEVRASEKVATLLSLAGFAVERNVGGLPTALVAQIGDGPLTVAICIEYDALPDIGHACGHHLIAGSSIATALALRKHVDRLGITLLAVGTPAEEHGGGKILLLERGIFDGVSLAVMMHPVQAGVSLDPTGTSSQAVGRYLATFNGIAAHAAAAPHAGINAGDAAVLSQVAIGLLRQQIPENHRVASFISDGGVVTNIIPERSSVAFECRAFSMGEYTSLVERVKKCFEGAALATGTSVEIVATEPVYEPLVQDRTLASHWTEAMVRMDWDTTGTHGIGGGSTDMGNISQVIPSLHPWVSIPEVNAAIHSKAFGQESNSKQAHQLMFDAARALAWTIACAALDQDEREYFIEKSYTRTRESSLLD</sequence>
<dbReference type="InterPro" id="IPR052030">
    <property type="entry name" value="Peptidase_M20/M20A_hydrolases"/>
</dbReference>
<dbReference type="RefSeq" id="WP_210102395.1">
    <property type="nucleotide sequence ID" value="NZ_BAABLK010000030.1"/>
</dbReference>
<dbReference type="PIRSF" id="PIRSF037226">
    <property type="entry name" value="Amidohydrolase_ACY1L2_prd"/>
    <property type="match status" value="1"/>
</dbReference>
<dbReference type="InterPro" id="IPR002933">
    <property type="entry name" value="Peptidase_M20"/>
</dbReference>
<dbReference type="Pfam" id="PF07687">
    <property type="entry name" value="M20_dimer"/>
    <property type="match status" value="1"/>
</dbReference>
<dbReference type="SUPFAM" id="SSF55031">
    <property type="entry name" value="Bacterial exopeptidase dimerisation domain"/>
    <property type="match status" value="1"/>
</dbReference>
<dbReference type="Proteomes" id="UP001501257">
    <property type="component" value="Unassembled WGS sequence"/>
</dbReference>
<protein>
    <recommendedName>
        <fullName evidence="1">Peptidase M20 domain-containing protein 2</fullName>
    </recommendedName>
</protein>
<reference evidence="4" key="1">
    <citation type="journal article" date="2019" name="Int. J. Syst. Evol. Microbiol.">
        <title>The Global Catalogue of Microorganisms (GCM) 10K type strain sequencing project: providing services to taxonomists for standard genome sequencing and annotation.</title>
        <authorList>
            <consortium name="The Broad Institute Genomics Platform"/>
            <consortium name="The Broad Institute Genome Sequencing Center for Infectious Disease"/>
            <person name="Wu L."/>
            <person name="Ma J."/>
        </authorList>
    </citation>
    <scope>NUCLEOTIDE SEQUENCE [LARGE SCALE GENOMIC DNA]</scope>
    <source>
        <strain evidence="4">JCM 18952</strain>
    </source>
</reference>
<evidence type="ECO:0000313" key="4">
    <source>
        <dbReference type="Proteomes" id="UP001501257"/>
    </source>
</evidence>
<evidence type="ECO:0000313" key="3">
    <source>
        <dbReference type="EMBL" id="GAA5227600.1"/>
    </source>
</evidence>
<dbReference type="Gene3D" id="3.30.70.360">
    <property type="match status" value="1"/>
</dbReference>
<comment type="caution">
    <text evidence="3">The sequence shown here is derived from an EMBL/GenBank/DDBJ whole genome shotgun (WGS) entry which is preliminary data.</text>
</comment>
<keyword evidence="4" id="KW-1185">Reference proteome</keyword>
<dbReference type="PANTHER" id="PTHR30575:SF0">
    <property type="entry name" value="XAA-ARG DIPEPTIDASE"/>
    <property type="match status" value="1"/>
</dbReference>
<gene>
    <name evidence="3" type="ORF">GCM10025778_21330</name>
</gene>
<proteinExistence type="inferred from homology"/>
<dbReference type="InterPro" id="IPR011650">
    <property type="entry name" value="Peptidase_M20_dimer"/>
</dbReference>
<accession>A0ABP9TQB5</accession>
<dbReference type="InterPro" id="IPR017439">
    <property type="entry name" value="Amidohydrolase"/>
</dbReference>
<dbReference type="PANTHER" id="PTHR30575">
    <property type="entry name" value="PEPTIDASE M20"/>
    <property type="match status" value="1"/>
</dbReference>
<name>A0ABP9TQB5_9MICC</name>
<evidence type="ECO:0000259" key="2">
    <source>
        <dbReference type="Pfam" id="PF07687"/>
    </source>
</evidence>
<feature type="domain" description="Peptidase M20 dimerisation" evidence="2">
    <location>
        <begin position="184"/>
        <end position="271"/>
    </location>
</feature>